<keyword evidence="3" id="KW-1185">Reference proteome</keyword>
<name>A0AAV0WRG5_9HEMI</name>
<keyword evidence="1" id="KW-1133">Transmembrane helix</keyword>
<organism evidence="2 3">
    <name type="scientific">Macrosiphum euphorbiae</name>
    <name type="common">potato aphid</name>
    <dbReference type="NCBI Taxonomy" id="13131"/>
    <lineage>
        <taxon>Eukaryota</taxon>
        <taxon>Metazoa</taxon>
        <taxon>Ecdysozoa</taxon>
        <taxon>Arthropoda</taxon>
        <taxon>Hexapoda</taxon>
        <taxon>Insecta</taxon>
        <taxon>Pterygota</taxon>
        <taxon>Neoptera</taxon>
        <taxon>Paraneoptera</taxon>
        <taxon>Hemiptera</taxon>
        <taxon>Sternorrhyncha</taxon>
        <taxon>Aphidomorpha</taxon>
        <taxon>Aphidoidea</taxon>
        <taxon>Aphididae</taxon>
        <taxon>Macrosiphini</taxon>
        <taxon>Macrosiphum</taxon>
    </lineage>
</organism>
<dbReference type="Proteomes" id="UP001160148">
    <property type="component" value="Unassembled WGS sequence"/>
</dbReference>
<keyword evidence="1" id="KW-0812">Transmembrane</keyword>
<sequence length="129" mass="14557">MQDYLDSGHMSYVDNTEGIDNTSFYILHHGVVKSGSSTTKLRVVYDASALSSNGKSLNDYLFVGPKLQQHLPGVILRFRLHAVVFNTDIKQMFRRIRSASTVTRHPSAAVTVFIFIFLHMCVILCYLLC</sequence>
<feature type="transmembrane region" description="Helical" evidence="1">
    <location>
        <begin position="108"/>
        <end position="128"/>
    </location>
</feature>
<protein>
    <submittedName>
        <fullName evidence="2">Uncharacterized protein</fullName>
    </submittedName>
</protein>
<dbReference type="AlphaFoldDB" id="A0AAV0WRG5"/>
<dbReference type="PANTHER" id="PTHR47331">
    <property type="entry name" value="PHD-TYPE DOMAIN-CONTAINING PROTEIN"/>
    <property type="match status" value="1"/>
</dbReference>
<keyword evidence="1" id="KW-0472">Membrane</keyword>
<evidence type="ECO:0000313" key="3">
    <source>
        <dbReference type="Proteomes" id="UP001160148"/>
    </source>
</evidence>
<accession>A0AAV0WRG5</accession>
<gene>
    <name evidence="2" type="ORF">MEUPH1_LOCUS14068</name>
</gene>
<comment type="caution">
    <text evidence="2">The sequence shown here is derived from an EMBL/GenBank/DDBJ whole genome shotgun (WGS) entry which is preliminary data.</text>
</comment>
<evidence type="ECO:0000256" key="1">
    <source>
        <dbReference type="SAM" id="Phobius"/>
    </source>
</evidence>
<reference evidence="2 3" key="1">
    <citation type="submission" date="2023-01" db="EMBL/GenBank/DDBJ databases">
        <authorList>
            <person name="Whitehead M."/>
        </authorList>
    </citation>
    <scope>NUCLEOTIDE SEQUENCE [LARGE SCALE GENOMIC DNA]</scope>
</reference>
<evidence type="ECO:0000313" key="2">
    <source>
        <dbReference type="EMBL" id="CAI6358565.1"/>
    </source>
</evidence>
<proteinExistence type="predicted"/>
<dbReference type="PANTHER" id="PTHR47331:SF5">
    <property type="entry name" value="RIBONUCLEASE H"/>
    <property type="match status" value="1"/>
</dbReference>
<dbReference type="EMBL" id="CARXXK010000002">
    <property type="protein sequence ID" value="CAI6358565.1"/>
    <property type="molecule type" value="Genomic_DNA"/>
</dbReference>